<dbReference type="RefSeq" id="WP_181756875.1">
    <property type="nucleotide sequence ID" value="NZ_CP091929.1"/>
</dbReference>
<dbReference type="AlphaFoldDB" id="A0A9Q8RQ89"/>
<accession>A0A9Q8RQ89</accession>
<organism evidence="1 2">
    <name type="scientific">Leptospira noguchii</name>
    <dbReference type="NCBI Taxonomy" id="28182"/>
    <lineage>
        <taxon>Bacteria</taxon>
        <taxon>Pseudomonadati</taxon>
        <taxon>Spirochaetota</taxon>
        <taxon>Spirochaetia</taxon>
        <taxon>Leptospirales</taxon>
        <taxon>Leptospiraceae</taxon>
        <taxon>Leptospira</taxon>
    </lineage>
</organism>
<proteinExistence type="predicted"/>
<dbReference type="EMBL" id="CP091958">
    <property type="protein sequence ID" value="UOG58635.1"/>
    <property type="molecule type" value="Genomic_DNA"/>
</dbReference>
<evidence type="ECO:0000313" key="2">
    <source>
        <dbReference type="Proteomes" id="UP000829829"/>
    </source>
</evidence>
<name>A0A9Q8RQ89_9LEPT</name>
<evidence type="ECO:0000313" key="1">
    <source>
        <dbReference type="EMBL" id="UOG58635.1"/>
    </source>
</evidence>
<reference evidence="1" key="1">
    <citation type="submission" date="2022-02" db="EMBL/GenBank/DDBJ databases">
        <title>The genetically variable rfb locus in Leptospira is a mobile cassette and a molecular signature of serovar identity.</title>
        <authorList>
            <person name="Nieves C."/>
            <person name="Vincent A.T."/>
            <person name="Zarantonelli L."/>
            <person name="Picardeau M."/>
            <person name="Veyrier F.J."/>
            <person name="Buschiazzo A."/>
        </authorList>
    </citation>
    <scope>NUCLEOTIDE SEQUENCE</scope>
    <source>
        <strain evidence="1">IP1512017</strain>
    </source>
</reference>
<protein>
    <submittedName>
        <fullName evidence="1">Uncharacterized protein</fullName>
    </submittedName>
</protein>
<sequence length="118" mass="13857">MDRFKLKTIQLNGAKNVSDLVICNRKFTQERNLFVNKKVRVPTISKLKRSTVFSGWMLVIESNLPSLSFVSKLKQKFRLLDCIEKLKNNGSMSRIVRSKRKRTLDSIYRIIRRNLNVV</sequence>
<dbReference type="Proteomes" id="UP000829829">
    <property type="component" value="Chromosome 2"/>
</dbReference>
<gene>
    <name evidence="1" type="ORF">MAL03_18405</name>
</gene>